<dbReference type="Gene3D" id="1.10.3720.10">
    <property type="entry name" value="MetI-like"/>
    <property type="match status" value="1"/>
</dbReference>
<feature type="domain" description="ABC transmembrane type-1" evidence="8">
    <location>
        <begin position="68"/>
        <end position="278"/>
    </location>
</feature>
<sequence length="291" mass="32614">MMIKRDWIYAWALLLPAFVFLITFTHLPAIETLLNSFWTTPKGRRASVFTGLGNYEQMLTDPIFIKAMVNSAIYAAITIPASIVLALVMALLVHRSFRGVGLMRMSFFTPTVLPLIAVANIWLFFYAPGFGLIDQIRLFFGLPSANYAGQPDTALYSVAIVAIWKEAGFFMIFFLAALQTVPQTLREAAAIEGCSRWTFFRRITLPLIMPTTLFVSVNAVINAFRLVDHVFVMTKGGPDNASMLLLYYIYETGFRFWDTAYAAALTVVLIAILGVVGIGQFFLADKRVHYK</sequence>
<comment type="similarity">
    <text evidence="7">Belongs to the binding-protein-dependent transport system permease family.</text>
</comment>
<dbReference type="PROSITE" id="PS50928">
    <property type="entry name" value="ABC_TM1"/>
    <property type="match status" value="1"/>
</dbReference>
<feature type="transmembrane region" description="Helical" evidence="7">
    <location>
        <begin position="199"/>
        <end position="221"/>
    </location>
</feature>
<reference evidence="9 10" key="1">
    <citation type="submission" date="2020-04" db="EMBL/GenBank/DDBJ databases">
        <title>Donghicola sp., a member of the Rhodobacteraceae family isolated from mangrove forest in Thailand.</title>
        <authorList>
            <person name="Charoenyingcharoen P."/>
            <person name="Yukphan P."/>
        </authorList>
    </citation>
    <scope>NUCLEOTIDE SEQUENCE [LARGE SCALE GENOMIC DNA]</scope>
    <source>
        <strain evidence="9 10">C2-DW-16</strain>
    </source>
</reference>
<keyword evidence="3" id="KW-1003">Cell membrane</keyword>
<dbReference type="EMBL" id="JABCJD010000003">
    <property type="protein sequence ID" value="NVO27277.1"/>
    <property type="molecule type" value="Genomic_DNA"/>
</dbReference>
<accession>A0ABX2PE32</accession>
<protein>
    <submittedName>
        <fullName evidence="9">Sugar ABC transporter permease</fullName>
    </submittedName>
</protein>
<proteinExistence type="inferred from homology"/>
<name>A0ABX2PE32_9RHOB</name>
<dbReference type="SUPFAM" id="SSF161098">
    <property type="entry name" value="MetI-like"/>
    <property type="match status" value="1"/>
</dbReference>
<keyword evidence="5 7" id="KW-1133">Transmembrane helix</keyword>
<keyword evidence="10" id="KW-1185">Reference proteome</keyword>
<evidence type="ECO:0000256" key="1">
    <source>
        <dbReference type="ARBA" id="ARBA00004651"/>
    </source>
</evidence>
<dbReference type="CDD" id="cd06261">
    <property type="entry name" value="TM_PBP2"/>
    <property type="match status" value="1"/>
</dbReference>
<dbReference type="Pfam" id="PF00528">
    <property type="entry name" value="BPD_transp_1"/>
    <property type="match status" value="1"/>
</dbReference>
<evidence type="ECO:0000259" key="8">
    <source>
        <dbReference type="PROSITE" id="PS50928"/>
    </source>
</evidence>
<dbReference type="PANTHER" id="PTHR30193">
    <property type="entry name" value="ABC TRANSPORTER PERMEASE PROTEIN"/>
    <property type="match status" value="1"/>
</dbReference>
<dbReference type="Proteomes" id="UP000523601">
    <property type="component" value="Unassembled WGS sequence"/>
</dbReference>
<gene>
    <name evidence="9" type="ORF">HJ526_07595</name>
</gene>
<evidence type="ECO:0000256" key="2">
    <source>
        <dbReference type="ARBA" id="ARBA00022448"/>
    </source>
</evidence>
<dbReference type="InterPro" id="IPR051393">
    <property type="entry name" value="ABC_transporter_permease"/>
</dbReference>
<keyword evidence="6 7" id="KW-0472">Membrane</keyword>
<feature type="transmembrane region" description="Helical" evidence="7">
    <location>
        <begin position="260"/>
        <end position="283"/>
    </location>
</feature>
<organism evidence="9 10">
    <name type="scientific">Donghicola mangrovi</name>
    <dbReference type="NCBI Taxonomy" id="2729614"/>
    <lineage>
        <taxon>Bacteria</taxon>
        <taxon>Pseudomonadati</taxon>
        <taxon>Pseudomonadota</taxon>
        <taxon>Alphaproteobacteria</taxon>
        <taxon>Rhodobacterales</taxon>
        <taxon>Roseobacteraceae</taxon>
        <taxon>Donghicola</taxon>
    </lineage>
</organism>
<keyword evidence="4 7" id="KW-0812">Transmembrane</keyword>
<comment type="subcellular location">
    <subcellularLocation>
        <location evidence="1 7">Cell membrane</location>
        <topology evidence="1 7">Multi-pass membrane protein</topology>
    </subcellularLocation>
</comment>
<evidence type="ECO:0000256" key="4">
    <source>
        <dbReference type="ARBA" id="ARBA00022692"/>
    </source>
</evidence>
<feature type="transmembrane region" description="Helical" evidence="7">
    <location>
        <begin position="72"/>
        <end position="93"/>
    </location>
</feature>
<evidence type="ECO:0000256" key="3">
    <source>
        <dbReference type="ARBA" id="ARBA00022475"/>
    </source>
</evidence>
<dbReference type="InterPro" id="IPR000515">
    <property type="entry name" value="MetI-like"/>
</dbReference>
<feature type="transmembrane region" description="Helical" evidence="7">
    <location>
        <begin position="153"/>
        <end position="178"/>
    </location>
</feature>
<evidence type="ECO:0000256" key="5">
    <source>
        <dbReference type="ARBA" id="ARBA00022989"/>
    </source>
</evidence>
<feature type="transmembrane region" description="Helical" evidence="7">
    <location>
        <begin position="7"/>
        <end position="27"/>
    </location>
</feature>
<evidence type="ECO:0000313" key="9">
    <source>
        <dbReference type="EMBL" id="NVO27277.1"/>
    </source>
</evidence>
<evidence type="ECO:0000313" key="10">
    <source>
        <dbReference type="Proteomes" id="UP000523601"/>
    </source>
</evidence>
<feature type="transmembrane region" description="Helical" evidence="7">
    <location>
        <begin position="105"/>
        <end position="133"/>
    </location>
</feature>
<evidence type="ECO:0000256" key="7">
    <source>
        <dbReference type="RuleBase" id="RU363032"/>
    </source>
</evidence>
<dbReference type="InterPro" id="IPR035906">
    <property type="entry name" value="MetI-like_sf"/>
</dbReference>
<evidence type="ECO:0000256" key="6">
    <source>
        <dbReference type="ARBA" id="ARBA00023136"/>
    </source>
</evidence>
<comment type="caution">
    <text evidence="9">The sequence shown here is derived from an EMBL/GenBank/DDBJ whole genome shotgun (WGS) entry which is preliminary data.</text>
</comment>
<dbReference type="PANTHER" id="PTHR30193:SF37">
    <property type="entry name" value="INNER MEMBRANE ABC TRANSPORTER PERMEASE PROTEIN YCJO"/>
    <property type="match status" value="1"/>
</dbReference>
<keyword evidence="2 7" id="KW-0813">Transport</keyword>